<dbReference type="RefSeq" id="WP_345376008.1">
    <property type="nucleotide sequence ID" value="NZ_BAABLM010000004.1"/>
</dbReference>
<evidence type="ECO:0000256" key="1">
    <source>
        <dbReference type="SAM" id="MobiDB-lite"/>
    </source>
</evidence>
<dbReference type="SUPFAM" id="SSF51261">
    <property type="entry name" value="Duplicated hybrid motif"/>
    <property type="match status" value="1"/>
</dbReference>
<evidence type="ECO:0000313" key="3">
    <source>
        <dbReference type="EMBL" id="GAA4677522.1"/>
    </source>
</evidence>
<gene>
    <name evidence="3" type="ORF">GCM10025780_22850</name>
</gene>
<dbReference type="EMBL" id="BAABLM010000004">
    <property type="protein sequence ID" value="GAA4677522.1"/>
    <property type="molecule type" value="Genomic_DNA"/>
</dbReference>
<feature type="region of interest" description="Disordered" evidence="1">
    <location>
        <begin position="127"/>
        <end position="180"/>
    </location>
</feature>
<dbReference type="CDD" id="cd12797">
    <property type="entry name" value="M23_peptidase"/>
    <property type="match status" value="1"/>
</dbReference>
<protein>
    <recommendedName>
        <fullName evidence="2">M23ase beta-sheet core domain-containing protein</fullName>
    </recommendedName>
</protein>
<organism evidence="3 4">
    <name type="scientific">Frondihabitans cladoniiphilus</name>
    <dbReference type="NCBI Taxonomy" id="715785"/>
    <lineage>
        <taxon>Bacteria</taxon>
        <taxon>Bacillati</taxon>
        <taxon>Actinomycetota</taxon>
        <taxon>Actinomycetes</taxon>
        <taxon>Micrococcales</taxon>
        <taxon>Microbacteriaceae</taxon>
        <taxon>Frondihabitans</taxon>
    </lineage>
</organism>
<proteinExistence type="predicted"/>
<dbReference type="Pfam" id="PF01551">
    <property type="entry name" value="Peptidase_M23"/>
    <property type="match status" value="1"/>
</dbReference>
<sequence length="419" mass="42228">MTTAPQSPLGVPAPVDAGSGVVLGGAPERPLTRRDALRREREGRASSAPAVPFGAVVGAPEAVTPAALASAPAAAAVTAAADVPAPPLLRRRDLRGMQPIVTSPGAPAPAAASPVIITSATLPPAVPTPAAFRRTDASASNGRGRSSARSVRDPAVRPRAMRPSAVRSRAARPSGHRGIRPSTRFGVIGAMLFVGATIVSTSVPANAYFVDTPSASAVKLAVAARSGTTTSGTLDPASAQRYVAPGGVAVTAVGRDGYSVTSPSIISSAGTFTNDPLSAIQWPFPTGVPISSGFGSRKVANCSFCSTFHQGLDFTPGAGTPIQIVADGTVSKVEQGGGALGYNVWIDHVIDGQKVTTVYAHMTAGSIRVTKGEQVTVGQIVGLVGSTGNSTGAHLHFEVHLDGVSVDPYPWLVAHAGAA</sequence>
<dbReference type="InterPro" id="IPR016047">
    <property type="entry name" value="M23ase_b-sheet_dom"/>
</dbReference>
<dbReference type="PANTHER" id="PTHR21666:SF270">
    <property type="entry name" value="MUREIN HYDROLASE ACTIVATOR ENVC"/>
    <property type="match status" value="1"/>
</dbReference>
<evidence type="ECO:0000313" key="4">
    <source>
        <dbReference type="Proteomes" id="UP001501295"/>
    </source>
</evidence>
<accession>A0ABP8W2I7</accession>
<keyword evidence="4" id="KW-1185">Reference proteome</keyword>
<dbReference type="Gene3D" id="2.70.70.10">
    <property type="entry name" value="Glucose Permease (Domain IIA)"/>
    <property type="match status" value="1"/>
</dbReference>
<feature type="compositionally biased region" description="Low complexity" evidence="1">
    <location>
        <begin position="127"/>
        <end position="149"/>
    </location>
</feature>
<feature type="region of interest" description="Disordered" evidence="1">
    <location>
        <begin position="1"/>
        <end position="51"/>
    </location>
</feature>
<comment type="caution">
    <text evidence="3">The sequence shown here is derived from an EMBL/GenBank/DDBJ whole genome shotgun (WGS) entry which is preliminary data.</text>
</comment>
<feature type="compositionally biased region" description="Basic and acidic residues" evidence="1">
    <location>
        <begin position="30"/>
        <end position="44"/>
    </location>
</feature>
<feature type="domain" description="M23ase beta-sheet core" evidence="2">
    <location>
        <begin position="308"/>
        <end position="408"/>
    </location>
</feature>
<feature type="compositionally biased region" description="Low complexity" evidence="1">
    <location>
        <begin position="157"/>
        <end position="173"/>
    </location>
</feature>
<name>A0ABP8W2I7_9MICO</name>
<dbReference type="InterPro" id="IPR050570">
    <property type="entry name" value="Cell_wall_metabolism_enzyme"/>
</dbReference>
<reference evidence="4" key="1">
    <citation type="journal article" date="2019" name="Int. J. Syst. Evol. Microbiol.">
        <title>The Global Catalogue of Microorganisms (GCM) 10K type strain sequencing project: providing services to taxonomists for standard genome sequencing and annotation.</title>
        <authorList>
            <consortium name="The Broad Institute Genomics Platform"/>
            <consortium name="The Broad Institute Genome Sequencing Center for Infectious Disease"/>
            <person name="Wu L."/>
            <person name="Ma J."/>
        </authorList>
    </citation>
    <scope>NUCLEOTIDE SEQUENCE [LARGE SCALE GENOMIC DNA]</scope>
    <source>
        <strain evidence="4">JCM 18956</strain>
    </source>
</reference>
<dbReference type="Proteomes" id="UP001501295">
    <property type="component" value="Unassembled WGS sequence"/>
</dbReference>
<dbReference type="PANTHER" id="PTHR21666">
    <property type="entry name" value="PEPTIDASE-RELATED"/>
    <property type="match status" value="1"/>
</dbReference>
<dbReference type="InterPro" id="IPR011055">
    <property type="entry name" value="Dup_hybrid_motif"/>
</dbReference>
<evidence type="ECO:0000259" key="2">
    <source>
        <dbReference type="Pfam" id="PF01551"/>
    </source>
</evidence>